<evidence type="ECO:0000256" key="14">
    <source>
        <dbReference type="SAM" id="MobiDB-lite"/>
    </source>
</evidence>
<dbReference type="Gene3D" id="1.10.860.10">
    <property type="entry name" value="DNAb Helicase, Chain A"/>
    <property type="match status" value="1"/>
</dbReference>
<dbReference type="GO" id="GO:1990077">
    <property type="term" value="C:primosome complex"/>
    <property type="evidence" value="ECO:0007669"/>
    <property type="project" value="UniProtKB-KW"/>
</dbReference>
<keyword evidence="5" id="KW-0548">Nucleotidyltransferase</keyword>
<dbReference type="InterPro" id="IPR006171">
    <property type="entry name" value="TOPRIM_dom"/>
</dbReference>
<protein>
    <recommendedName>
        <fullName evidence="15">Toprim domain-containing protein</fullName>
    </recommendedName>
</protein>
<dbReference type="FunFam" id="3.40.1360.10:FF:000002">
    <property type="entry name" value="DNA primase"/>
    <property type="match status" value="1"/>
</dbReference>
<dbReference type="Pfam" id="PF08275">
    <property type="entry name" value="DNAG_N"/>
    <property type="match status" value="1"/>
</dbReference>
<keyword evidence="12" id="KW-0804">Transcription</keyword>
<dbReference type="InterPro" id="IPR016136">
    <property type="entry name" value="DNA_helicase_N/primase_C"/>
</dbReference>
<comment type="cofactor">
    <cofactor evidence="1">
        <name>Zn(2+)</name>
        <dbReference type="ChEBI" id="CHEBI:29105"/>
    </cofactor>
</comment>
<evidence type="ECO:0000256" key="7">
    <source>
        <dbReference type="ARBA" id="ARBA00022723"/>
    </source>
</evidence>
<name>A0A0F9VNY2_9ZZZZ</name>
<evidence type="ECO:0000256" key="13">
    <source>
        <dbReference type="SAM" id="Coils"/>
    </source>
</evidence>
<dbReference type="PROSITE" id="PS50880">
    <property type="entry name" value="TOPRIM"/>
    <property type="match status" value="1"/>
</dbReference>
<dbReference type="PANTHER" id="PTHR30313:SF2">
    <property type="entry name" value="DNA PRIMASE"/>
    <property type="match status" value="1"/>
</dbReference>
<dbReference type="NCBIfam" id="TIGR01391">
    <property type="entry name" value="dnaG"/>
    <property type="match status" value="1"/>
</dbReference>
<dbReference type="Pfam" id="PF10410">
    <property type="entry name" value="DnaB_bind"/>
    <property type="match status" value="1"/>
</dbReference>
<keyword evidence="2" id="KW-0240">DNA-directed RNA polymerase</keyword>
<keyword evidence="13" id="KW-0175">Coiled coil</keyword>
<accession>A0A0F9VNY2</accession>
<evidence type="ECO:0000256" key="11">
    <source>
        <dbReference type="ARBA" id="ARBA00023125"/>
    </source>
</evidence>
<dbReference type="SUPFAM" id="SSF56731">
    <property type="entry name" value="DNA primase core"/>
    <property type="match status" value="1"/>
</dbReference>
<dbReference type="GO" id="GO:0003899">
    <property type="term" value="F:DNA-directed RNA polymerase activity"/>
    <property type="evidence" value="ECO:0007669"/>
    <property type="project" value="InterPro"/>
</dbReference>
<evidence type="ECO:0000256" key="6">
    <source>
        <dbReference type="ARBA" id="ARBA00022705"/>
    </source>
</evidence>
<dbReference type="PIRSF" id="PIRSF002811">
    <property type="entry name" value="DnaG"/>
    <property type="match status" value="1"/>
</dbReference>
<dbReference type="Pfam" id="PF01807">
    <property type="entry name" value="Zn_ribbon_DnaG"/>
    <property type="match status" value="1"/>
</dbReference>
<keyword evidence="7" id="KW-0479">Metal-binding</keyword>
<dbReference type="FunFam" id="3.90.580.10:FF:000001">
    <property type="entry name" value="DNA primase"/>
    <property type="match status" value="1"/>
</dbReference>
<evidence type="ECO:0000256" key="4">
    <source>
        <dbReference type="ARBA" id="ARBA00022679"/>
    </source>
</evidence>
<dbReference type="InterPro" id="IPR019475">
    <property type="entry name" value="DNA_primase_DnaB-bd"/>
</dbReference>
<dbReference type="Pfam" id="PF08278">
    <property type="entry name" value="DnaG_DnaB_bind"/>
    <property type="match status" value="1"/>
</dbReference>
<dbReference type="Pfam" id="PF13662">
    <property type="entry name" value="Toprim_4"/>
    <property type="match status" value="1"/>
</dbReference>
<dbReference type="InterPro" id="IPR037068">
    <property type="entry name" value="DNA_primase_core_N_sf"/>
</dbReference>
<dbReference type="PANTHER" id="PTHR30313">
    <property type="entry name" value="DNA PRIMASE"/>
    <property type="match status" value="1"/>
</dbReference>
<dbReference type="InterPro" id="IPR013173">
    <property type="entry name" value="DNA_primase_DnaG_DnaB-bd_dom"/>
</dbReference>
<dbReference type="InterPro" id="IPR050219">
    <property type="entry name" value="DnaG_primase"/>
</dbReference>
<feature type="compositionally biased region" description="Low complexity" evidence="14">
    <location>
        <begin position="468"/>
        <end position="488"/>
    </location>
</feature>
<dbReference type="InterPro" id="IPR013264">
    <property type="entry name" value="DNAG_N"/>
</dbReference>
<dbReference type="Gene3D" id="1.20.50.20">
    <property type="entry name" value="DnaG, RNA polymerase domain, helical bundle"/>
    <property type="match status" value="1"/>
</dbReference>
<organism evidence="16">
    <name type="scientific">marine sediment metagenome</name>
    <dbReference type="NCBI Taxonomy" id="412755"/>
    <lineage>
        <taxon>unclassified sequences</taxon>
        <taxon>metagenomes</taxon>
        <taxon>ecological metagenomes</taxon>
    </lineage>
</organism>
<dbReference type="GO" id="GO:0003677">
    <property type="term" value="F:DNA binding"/>
    <property type="evidence" value="ECO:0007669"/>
    <property type="project" value="UniProtKB-KW"/>
</dbReference>
<dbReference type="Gene3D" id="3.40.1360.10">
    <property type="match status" value="1"/>
</dbReference>
<dbReference type="AlphaFoldDB" id="A0A0F9VNY2"/>
<dbReference type="SMART" id="SM00766">
    <property type="entry name" value="DnaG_DnaB_bind"/>
    <property type="match status" value="1"/>
</dbReference>
<feature type="coiled-coil region" evidence="13">
    <location>
        <begin position="581"/>
        <end position="608"/>
    </location>
</feature>
<dbReference type="GO" id="GO:0006269">
    <property type="term" value="P:DNA replication, synthesis of primer"/>
    <property type="evidence" value="ECO:0007669"/>
    <property type="project" value="UniProtKB-KW"/>
</dbReference>
<dbReference type="CDD" id="cd03364">
    <property type="entry name" value="TOPRIM_DnaG_primases"/>
    <property type="match status" value="1"/>
</dbReference>
<evidence type="ECO:0000256" key="2">
    <source>
        <dbReference type="ARBA" id="ARBA00022478"/>
    </source>
</evidence>
<dbReference type="FunFam" id="3.90.980.10:FF:000001">
    <property type="entry name" value="DNA primase"/>
    <property type="match status" value="1"/>
</dbReference>
<feature type="region of interest" description="Disordered" evidence="14">
    <location>
        <begin position="442"/>
        <end position="492"/>
    </location>
</feature>
<keyword evidence="8" id="KW-0863">Zinc-finger</keyword>
<keyword evidence="3" id="KW-0639">Primosome</keyword>
<dbReference type="SUPFAM" id="SSF57783">
    <property type="entry name" value="Zinc beta-ribbon"/>
    <property type="match status" value="1"/>
</dbReference>
<evidence type="ECO:0000256" key="10">
    <source>
        <dbReference type="ARBA" id="ARBA00022842"/>
    </source>
</evidence>
<dbReference type="GO" id="GO:0005737">
    <property type="term" value="C:cytoplasm"/>
    <property type="evidence" value="ECO:0007669"/>
    <property type="project" value="TreeGrafter"/>
</dbReference>
<dbReference type="InterPro" id="IPR034151">
    <property type="entry name" value="TOPRIM_DnaG_bac"/>
</dbReference>
<dbReference type="EMBL" id="LAZR01000014">
    <property type="protein sequence ID" value="KKO06786.1"/>
    <property type="molecule type" value="Genomic_DNA"/>
</dbReference>
<gene>
    <name evidence="16" type="ORF">LCGC14_0059700</name>
</gene>
<evidence type="ECO:0000259" key="15">
    <source>
        <dbReference type="PROSITE" id="PS50880"/>
    </source>
</evidence>
<keyword evidence="6" id="KW-0235">DNA replication</keyword>
<reference evidence="16" key="1">
    <citation type="journal article" date="2015" name="Nature">
        <title>Complex archaea that bridge the gap between prokaryotes and eukaryotes.</title>
        <authorList>
            <person name="Spang A."/>
            <person name="Saw J.H."/>
            <person name="Jorgensen S.L."/>
            <person name="Zaremba-Niedzwiedzka K."/>
            <person name="Martijn J."/>
            <person name="Lind A.E."/>
            <person name="van Eijk R."/>
            <person name="Schleper C."/>
            <person name="Guy L."/>
            <person name="Ettema T.J."/>
        </authorList>
    </citation>
    <scope>NUCLEOTIDE SEQUENCE</scope>
</reference>
<dbReference type="GO" id="GO:0008270">
    <property type="term" value="F:zinc ion binding"/>
    <property type="evidence" value="ECO:0007669"/>
    <property type="project" value="UniProtKB-KW"/>
</dbReference>
<feature type="compositionally biased region" description="Low complexity" evidence="14">
    <location>
        <begin position="442"/>
        <end position="455"/>
    </location>
</feature>
<evidence type="ECO:0000256" key="5">
    <source>
        <dbReference type="ARBA" id="ARBA00022695"/>
    </source>
</evidence>
<feature type="domain" description="Toprim" evidence="15">
    <location>
        <begin position="267"/>
        <end position="349"/>
    </location>
</feature>
<evidence type="ECO:0000256" key="3">
    <source>
        <dbReference type="ARBA" id="ARBA00022515"/>
    </source>
</evidence>
<keyword evidence="9" id="KW-0862">Zinc</keyword>
<evidence type="ECO:0000256" key="8">
    <source>
        <dbReference type="ARBA" id="ARBA00022771"/>
    </source>
</evidence>
<proteinExistence type="inferred from homology"/>
<dbReference type="Gene3D" id="3.90.580.10">
    <property type="entry name" value="Zinc finger, CHC2-type domain"/>
    <property type="match status" value="1"/>
</dbReference>
<dbReference type="Gene3D" id="3.90.980.10">
    <property type="entry name" value="DNA primase, catalytic core, N-terminal domain"/>
    <property type="match status" value="1"/>
</dbReference>
<evidence type="ECO:0000313" key="16">
    <source>
        <dbReference type="EMBL" id="KKO06786.1"/>
    </source>
</evidence>
<dbReference type="SMART" id="SM00493">
    <property type="entry name" value="TOPRIM"/>
    <property type="match status" value="1"/>
</dbReference>
<dbReference type="SUPFAM" id="SSF117023">
    <property type="entry name" value="DNA primase DnaG, C-terminal domain"/>
    <property type="match status" value="1"/>
</dbReference>
<dbReference type="InterPro" id="IPR030846">
    <property type="entry name" value="DnaG_bac"/>
</dbReference>
<comment type="caution">
    <text evidence="16">The sequence shown here is derived from an EMBL/GenBank/DDBJ whole genome shotgun (WGS) entry which is preliminary data.</text>
</comment>
<keyword evidence="4" id="KW-0808">Transferase</keyword>
<dbReference type="InterPro" id="IPR002694">
    <property type="entry name" value="Znf_CHC2"/>
</dbReference>
<evidence type="ECO:0000256" key="9">
    <source>
        <dbReference type="ARBA" id="ARBA00022833"/>
    </source>
</evidence>
<dbReference type="HAMAP" id="MF_00974">
    <property type="entry name" value="DNA_primase_DnaG"/>
    <property type="match status" value="1"/>
</dbReference>
<sequence length="622" mass="69600">MAGLIPQNFIDDLLSRVDIVDVIDKRVKLRKTGKNYSACCPFHQEKTPSFSVEPEKQFYYCFGCGAAGNALGFVMNFDHKEFPEAVETLAADCGLTVPREERSPAGQQRSSENNELLTSLEQANLYYQKQLRQHPSRVKAVAYLKSRGLTGEVAKRFAIGLAPPGWDNLLSHLDEYKIKRPLQEKAGLIIARDAERRQEGQDTHYDRFRDRIMFPIRDSRGRVIAFGGRVLGDDKPKYLNSPETPVYHKGRELYGLYEARKAAKKPERFVIVEGYMDVVALAQHGISFAVATLGTATNTSHLEKLFRLVPEVIFCFDGDNAGRTAAWRALQASLPVMEDGRQIRFLFLPEGEDPDTLVRKEGADGFLGRMNKANSLSSYFFEHMQEDIDATSMDGKARLFSQCIPLIKLLPRGLFQQLMLDQLAQITGSQRDTIDRLLQQTPAAAPAAPESGQQPDTPPDWDEPPAAPATTTARQGRQRPPQAAAEPTARGKRVNKPAGLIAIELLLHQPVLAATIEGDLSALRDLQDPDVDLLLELLEFAQSDPDITTYALLGHCYGTPPGKRLTQLLKNERITPAAGQAEEFRFVLRQLRQEADKYQQRRQLLEQLKPRLRSVKNEAPGD</sequence>
<dbReference type="SMART" id="SM00400">
    <property type="entry name" value="ZnF_CHCC"/>
    <property type="match status" value="1"/>
</dbReference>
<keyword evidence="11" id="KW-0238">DNA-binding</keyword>
<dbReference type="GO" id="GO:0000428">
    <property type="term" value="C:DNA-directed RNA polymerase complex"/>
    <property type="evidence" value="ECO:0007669"/>
    <property type="project" value="UniProtKB-KW"/>
</dbReference>
<keyword evidence="10" id="KW-0460">Magnesium</keyword>
<dbReference type="InterPro" id="IPR006295">
    <property type="entry name" value="DNA_primase_DnaG"/>
</dbReference>
<evidence type="ECO:0000256" key="12">
    <source>
        <dbReference type="ARBA" id="ARBA00023163"/>
    </source>
</evidence>
<evidence type="ECO:0000256" key="1">
    <source>
        <dbReference type="ARBA" id="ARBA00001947"/>
    </source>
</evidence>
<dbReference type="InterPro" id="IPR036977">
    <property type="entry name" value="DNA_primase_Znf_CHC2"/>
</dbReference>